<evidence type="ECO:0000256" key="6">
    <source>
        <dbReference type="RuleBase" id="RU363058"/>
    </source>
</evidence>
<feature type="transmembrane region" description="Helical" evidence="6">
    <location>
        <begin position="328"/>
        <end position="346"/>
    </location>
</feature>
<evidence type="ECO:0000256" key="3">
    <source>
        <dbReference type="ARBA" id="ARBA00022692"/>
    </source>
</evidence>
<feature type="transmembrane region" description="Helical" evidence="6">
    <location>
        <begin position="259"/>
        <end position="282"/>
    </location>
</feature>
<keyword evidence="5 6" id="KW-0472">Membrane</keyword>
<name>A0A2D3WM30_9BACT</name>
<feature type="transmembrane region" description="Helical" evidence="6">
    <location>
        <begin position="72"/>
        <end position="89"/>
    </location>
</feature>
<keyword evidence="2 6" id="KW-0813">Transport</keyword>
<comment type="caution">
    <text evidence="7">The sequence shown here is derived from an EMBL/GenBank/DDBJ whole genome shotgun (WGS) entry which is preliminary data.</text>
</comment>
<dbReference type="RefSeq" id="WP_299804063.1">
    <property type="nucleotide sequence ID" value="NZ_DLUI01000104.1"/>
</dbReference>
<protein>
    <recommendedName>
        <fullName evidence="6">Phosphate transporter</fullName>
    </recommendedName>
</protein>
<sequence length="493" mass="53157">MFSRDNLFFGGIFILMTTIFMVWGFNYLENNYTLFVLATLFGVFMAFNIGGNDVANSFGTSVGAKTLTVKQALMIAAIFELGGAMLAGAEVTNTIRKGIVDVSAMDFDPMLLVFVMMGSLLSAGTWLLYATFKGYPVSTTHSIVGGVLGGSIALGYATMEVGESVFALVHWDQMLKIAISWVVSPILGGMASYGIYWYLKKFILDYNDNVQAHIDEIKVKVTALKASYNEAVATAEEKGRFEEQMHELNRLKKKQNAFYALRTHAPIVAAFGTAMIAGMLLFKGLKHANLGLNDAQIYMLLAVLSTLMYGVVYAIIKVMHKDTPHKATLRIFSMLQVLTASSFAFSHGANDIANAIGPFAAIIDILATGQINTESPVPFIAMATFGIALVAGLWFIGKEVIATVGSRITEIFPVTGFAAELGATLVILLATVLGIPVSSTHILVGAVIGIGMLNRDANWKLMKPIAMAWVITLPAAAGMAALFFFALKVTFGY</sequence>
<dbReference type="PANTHER" id="PTHR11101">
    <property type="entry name" value="PHOSPHATE TRANSPORTER"/>
    <property type="match status" value="1"/>
</dbReference>
<proteinExistence type="inferred from homology"/>
<evidence type="ECO:0000256" key="1">
    <source>
        <dbReference type="ARBA" id="ARBA00004141"/>
    </source>
</evidence>
<feature type="transmembrane region" description="Helical" evidence="6">
    <location>
        <begin position="141"/>
        <end position="159"/>
    </location>
</feature>
<feature type="transmembrane region" description="Helical" evidence="6">
    <location>
        <begin position="425"/>
        <end position="453"/>
    </location>
</feature>
<dbReference type="GO" id="GO:0035435">
    <property type="term" value="P:phosphate ion transmembrane transport"/>
    <property type="evidence" value="ECO:0007669"/>
    <property type="project" value="TreeGrafter"/>
</dbReference>
<feature type="transmembrane region" description="Helical" evidence="6">
    <location>
        <begin position="376"/>
        <end position="396"/>
    </location>
</feature>
<dbReference type="InterPro" id="IPR001204">
    <property type="entry name" value="Phos_transporter"/>
</dbReference>
<gene>
    <name evidence="7" type="ORF">CFH83_07420</name>
</gene>
<feature type="transmembrane region" description="Helical" evidence="6">
    <location>
        <begin position="297"/>
        <end position="316"/>
    </location>
</feature>
<keyword evidence="3 6" id="KW-0812">Transmembrane</keyword>
<dbReference type="Pfam" id="PF01384">
    <property type="entry name" value="PHO4"/>
    <property type="match status" value="1"/>
</dbReference>
<dbReference type="EMBL" id="DLUI01000104">
    <property type="protein sequence ID" value="DAB38169.1"/>
    <property type="molecule type" value="Genomic_DNA"/>
</dbReference>
<evidence type="ECO:0000256" key="5">
    <source>
        <dbReference type="ARBA" id="ARBA00023136"/>
    </source>
</evidence>
<feature type="transmembrane region" description="Helical" evidence="6">
    <location>
        <begin position="465"/>
        <end position="487"/>
    </location>
</feature>
<accession>A0A2D3WM30</accession>
<comment type="subcellular location">
    <subcellularLocation>
        <location evidence="1 6">Membrane</location>
        <topology evidence="1 6">Multi-pass membrane protein</topology>
    </subcellularLocation>
</comment>
<dbReference type="GO" id="GO:0005315">
    <property type="term" value="F:phosphate transmembrane transporter activity"/>
    <property type="evidence" value="ECO:0007669"/>
    <property type="project" value="InterPro"/>
</dbReference>
<feature type="transmembrane region" description="Helical" evidence="6">
    <location>
        <begin position="32"/>
        <end position="51"/>
    </location>
</feature>
<dbReference type="PANTHER" id="PTHR11101:SF80">
    <property type="entry name" value="PHOSPHATE TRANSPORTER"/>
    <property type="match status" value="1"/>
</dbReference>
<feature type="transmembrane region" description="Helical" evidence="6">
    <location>
        <begin position="109"/>
        <end position="129"/>
    </location>
</feature>
<dbReference type="Proteomes" id="UP000228859">
    <property type="component" value="Unassembled WGS sequence"/>
</dbReference>
<evidence type="ECO:0000256" key="4">
    <source>
        <dbReference type="ARBA" id="ARBA00022989"/>
    </source>
</evidence>
<evidence type="ECO:0000256" key="2">
    <source>
        <dbReference type="ARBA" id="ARBA00022448"/>
    </source>
</evidence>
<dbReference type="AlphaFoldDB" id="A0A2D3WM30"/>
<evidence type="ECO:0000313" key="8">
    <source>
        <dbReference type="Proteomes" id="UP000228859"/>
    </source>
</evidence>
<keyword evidence="6" id="KW-0592">Phosphate transport</keyword>
<dbReference type="GO" id="GO:0016020">
    <property type="term" value="C:membrane"/>
    <property type="evidence" value="ECO:0007669"/>
    <property type="project" value="UniProtKB-SubCell"/>
</dbReference>
<comment type="similarity">
    <text evidence="6">Belongs to the inorganic phosphate transporter (PiT) (TC 2.A.20) family.</text>
</comment>
<feature type="transmembrane region" description="Helical" evidence="6">
    <location>
        <begin position="179"/>
        <end position="199"/>
    </location>
</feature>
<reference evidence="7 8" key="1">
    <citation type="journal article" date="2017" name="Front. Microbiol.">
        <title>Comparative Genomic Analysis of the Class Epsilonproteobacteria and Proposed Reclassification to Epsilonbacteraeota (phyl. nov.).</title>
        <authorList>
            <person name="Waite D.W."/>
            <person name="Vanwonterghem I."/>
            <person name="Rinke C."/>
            <person name="Parks D.H."/>
            <person name="Zhang Y."/>
            <person name="Takai K."/>
            <person name="Sievert S.M."/>
            <person name="Simon J."/>
            <person name="Campbell B.J."/>
            <person name="Hanson T.E."/>
            <person name="Woyke T."/>
            <person name="Klotz M.G."/>
            <person name="Hugenholtz P."/>
        </authorList>
    </citation>
    <scope>NUCLEOTIDE SEQUENCE [LARGE SCALE GENOMIC DNA]</scope>
    <source>
        <strain evidence="7">UBA12443</strain>
    </source>
</reference>
<evidence type="ECO:0000313" key="7">
    <source>
        <dbReference type="EMBL" id="DAB38169.1"/>
    </source>
</evidence>
<organism evidence="7 8">
    <name type="scientific">Sulfuricurvum kujiense</name>
    <dbReference type="NCBI Taxonomy" id="148813"/>
    <lineage>
        <taxon>Bacteria</taxon>
        <taxon>Pseudomonadati</taxon>
        <taxon>Campylobacterota</taxon>
        <taxon>Epsilonproteobacteria</taxon>
        <taxon>Campylobacterales</taxon>
        <taxon>Sulfurimonadaceae</taxon>
        <taxon>Sulfuricurvum</taxon>
    </lineage>
</organism>
<feature type="transmembrane region" description="Helical" evidence="6">
    <location>
        <begin position="7"/>
        <end position="26"/>
    </location>
</feature>
<keyword evidence="4 6" id="KW-1133">Transmembrane helix</keyword>